<dbReference type="Pfam" id="PF00735">
    <property type="entry name" value="Septin"/>
    <property type="match status" value="1"/>
</dbReference>
<evidence type="ECO:0000256" key="4">
    <source>
        <dbReference type="ARBA" id="ARBA00023054"/>
    </source>
</evidence>
<evidence type="ECO:0000256" key="2">
    <source>
        <dbReference type="ARBA" id="ARBA00022490"/>
    </source>
</evidence>
<organism evidence="11 12">
    <name type="scientific">Mesorhabditis belari</name>
    <dbReference type="NCBI Taxonomy" id="2138241"/>
    <lineage>
        <taxon>Eukaryota</taxon>
        <taxon>Metazoa</taxon>
        <taxon>Ecdysozoa</taxon>
        <taxon>Nematoda</taxon>
        <taxon>Chromadorea</taxon>
        <taxon>Rhabditida</taxon>
        <taxon>Rhabditina</taxon>
        <taxon>Rhabditomorpha</taxon>
        <taxon>Rhabditoidea</taxon>
        <taxon>Rhabditidae</taxon>
        <taxon>Mesorhabditinae</taxon>
        <taxon>Mesorhabditis</taxon>
    </lineage>
</organism>
<reference evidence="12" key="1">
    <citation type="submission" date="2024-02" db="UniProtKB">
        <authorList>
            <consortium name="WormBaseParasite"/>
        </authorList>
    </citation>
    <scope>IDENTIFICATION</scope>
</reference>
<dbReference type="FunFam" id="3.40.50.300:FF:002048">
    <property type="entry name" value="Septin 6"/>
    <property type="match status" value="1"/>
</dbReference>
<feature type="domain" description="Septin-type G" evidence="10">
    <location>
        <begin position="95"/>
        <end position="362"/>
    </location>
</feature>
<dbReference type="InterPro" id="IPR027417">
    <property type="entry name" value="P-loop_NTPase"/>
</dbReference>
<keyword evidence="3 8" id="KW-0547">Nucleotide-binding</keyword>
<keyword evidence="5 8" id="KW-0342">GTP-binding</keyword>
<dbReference type="Proteomes" id="UP000887575">
    <property type="component" value="Unassembled WGS sequence"/>
</dbReference>
<accession>A0AAF3EB00</accession>
<dbReference type="GO" id="GO:0005856">
    <property type="term" value="C:cytoskeleton"/>
    <property type="evidence" value="ECO:0007669"/>
    <property type="project" value="UniProtKB-SubCell"/>
</dbReference>
<dbReference type="AlphaFoldDB" id="A0AAF3EB00"/>
<dbReference type="PROSITE" id="PS51719">
    <property type="entry name" value="G_SEPTIN"/>
    <property type="match status" value="1"/>
</dbReference>
<dbReference type="InterPro" id="IPR030379">
    <property type="entry name" value="G_SEPTIN_dom"/>
</dbReference>
<evidence type="ECO:0000259" key="10">
    <source>
        <dbReference type="PROSITE" id="PS51719"/>
    </source>
</evidence>
<protein>
    <recommendedName>
        <fullName evidence="7">Septin</fullName>
    </recommendedName>
</protein>
<keyword evidence="2" id="KW-0963">Cytoplasm</keyword>
<dbReference type="Gene3D" id="3.40.50.300">
    <property type="entry name" value="P-loop containing nucleotide triphosphate hydrolases"/>
    <property type="match status" value="1"/>
</dbReference>
<keyword evidence="6" id="KW-0206">Cytoskeleton</keyword>
<name>A0AAF3EB00_9BILA</name>
<dbReference type="SUPFAM" id="SSF52540">
    <property type="entry name" value="P-loop containing nucleoside triphosphate hydrolases"/>
    <property type="match status" value="1"/>
</dbReference>
<feature type="coiled-coil region" evidence="9">
    <location>
        <begin position="375"/>
        <end position="456"/>
    </location>
</feature>
<evidence type="ECO:0000256" key="5">
    <source>
        <dbReference type="ARBA" id="ARBA00023134"/>
    </source>
</evidence>
<comment type="similarity">
    <text evidence="7 8">Belongs to the TRAFAC class TrmE-Era-EngA-EngB-Septin-like GTPase superfamily. Septin GTPase family.</text>
</comment>
<evidence type="ECO:0000313" key="12">
    <source>
        <dbReference type="WBParaSite" id="MBELARI_LOCUS11103"/>
    </source>
</evidence>
<evidence type="ECO:0000256" key="7">
    <source>
        <dbReference type="PIRNR" id="PIRNR006698"/>
    </source>
</evidence>
<evidence type="ECO:0000256" key="8">
    <source>
        <dbReference type="RuleBase" id="RU004560"/>
    </source>
</evidence>
<keyword evidence="4 9" id="KW-0175">Coiled coil</keyword>
<evidence type="ECO:0000256" key="3">
    <source>
        <dbReference type="ARBA" id="ARBA00022741"/>
    </source>
</evidence>
<evidence type="ECO:0000313" key="11">
    <source>
        <dbReference type="Proteomes" id="UP000887575"/>
    </source>
</evidence>
<sequence length="459" mass="53006">MTDLLRKPLVEDQNPIGPVELSYDSVENEGNQPIMMNFGVIPSKEPPAIPMVRSERVPLSPLSPSSNASPRTLELNGNVGFDTLPHQMVKKAIEQGFHFNLMCVGETGLGKTTLIESLFNMKLEFDSCDNELTTVELRSKKYEVMEGGIRLRMTIVETAGFGDQLDKDKSASLIAKHLNDQFEKYFKEELKIRRMLSFYEDTRIHACLYFISPTGLGLKALDLVTLRELSKRVNVIPIIAKSDTISKDDLIRFKSKILSELAQNHIEIYQFPTDDETVAEINSQMNKFTPFAVIGSTDFVKKDDGKFVRARRYPWGIVEVENEDHCDFVKLRDALLRTNVDSLRERTHSVLYENYRRERLRSSMNDGDGDAIRFIENCAQKMQKYTLEMRAKEKELEEEYDKRLAQYEAQMQSEEQTLMRASQDVETRYIQQNELLDAEMRNVQEEKERIELKLKKGKK</sequence>
<comment type="subcellular location">
    <subcellularLocation>
        <location evidence="1">Cytoplasm</location>
        <location evidence="1">Cytoskeleton</location>
    </subcellularLocation>
</comment>
<evidence type="ECO:0000256" key="1">
    <source>
        <dbReference type="ARBA" id="ARBA00004245"/>
    </source>
</evidence>
<keyword evidence="11" id="KW-1185">Reference proteome</keyword>
<evidence type="ECO:0000256" key="6">
    <source>
        <dbReference type="ARBA" id="ARBA00023212"/>
    </source>
</evidence>
<dbReference type="CDD" id="cd01850">
    <property type="entry name" value="CDC_Septin"/>
    <property type="match status" value="1"/>
</dbReference>
<dbReference type="WBParaSite" id="MBELARI_LOCUS11103">
    <property type="protein sequence ID" value="MBELARI_LOCUS11103"/>
    <property type="gene ID" value="MBELARI_LOCUS11103"/>
</dbReference>
<evidence type="ECO:0000256" key="9">
    <source>
        <dbReference type="SAM" id="Coils"/>
    </source>
</evidence>
<dbReference type="InterPro" id="IPR016491">
    <property type="entry name" value="Septin"/>
</dbReference>
<dbReference type="GO" id="GO:0005525">
    <property type="term" value="F:GTP binding"/>
    <property type="evidence" value="ECO:0007669"/>
    <property type="project" value="UniProtKB-UniRule"/>
</dbReference>
<proteinExistence type="inferred from homology"/>
<dbReference type="PIRSF" id="PIRSF006698">
    <property type="entry name" value="Septin"/>
    <property type="match status" value="1"/>
</dbReference>
<dbReference type="PANTHER" id="PTHR18884">
    <property type="entry name" value="SEPTIN"/>
    <property type="match status" value="1"/>
</dbReference>